<protein>
    <submittedName>
        <fullName evidence="5">CCHC-type domain-containing protein</fullName>
    </submittedName>
</protein>
<sequence>MESETILILPYGKAGISCHKCKKIGHFARDCPMKKEEPQDPSNEQWLEDINQRSDVLLITNGVEQGEGKGILGCNDNKIKIVRNLKNKMHDVGDCPWHDAHQYEDSGFVDDQTAEEAKSAKGKSNLLEKAGAMNQASTKIRSAPSDLPVQGTAKATLSFRQRIASLGKSYPS</sequence>
<keyword evidence="1" id="KW-0862">Zinc</keyword>
<dbReference type="SMART" id="SM00343">
    <property type="entry name" value="ZnF_C2HC"/>
    <property type="match status" value="1"/>
</dbReference>
<dbReference type="GO" id="GO:0003676">
    <property type="term" value="F:nucleic acid binding"/>
    <property type="evidence" value="ECO:0007669"/>
    <property type="project" value="InterPro"/>
</dbReference>
<organism evidence="4 5">
    <name type="scientific">Ditylenchus dipsaci</name>
    <dbReference type="NCBI Taxonomy" id="166011"/>
    <lineage>
        <taxon>Eukaryota</taxon>
        <taxon>Metazoa</taxon>
        <taxon>Ecdysozoa</taxon>
        <taxon>Nematoda</taxon>
        <taxon>Chromadorea</taxon>
        <taxon>Rhabditida</taxon>
        <taxon>Tylenchina</taxon>
        <taxon>Tylenchomorpha</taxon>
        <taxon>Sphaerularioidea</taxon>
        <taxon>Anguinidae</taxon>
        <taxon>Anguininae</taxon>
        <taxon>Ditylenchus</taxon>
    </lineage>
</organism>
<keyword evidence="1" id="KW-0863">Zinc-finger</keyword>
<evidence type="ECO:0000256" key="1">
    <source>
        <dbReference type="PROSITE-ProRule" id="PRU00047"/>
    </source>
</evidence>
<keyword evidence="4" id="KW-1185">Reference proteome</keyword>
<dbReference type="GO" id="GO:0019899">
    <property type="term" value="F:enzyme binding"/>
    <property type="evidence" value="ECO:0007669"/>
    <property type="project" value="UniProtKB-ARBA"/>
</dbReference>
<feature type="domain" description="CCHC-type" evidence="3">
    <location>
        <begin position="18"/>
        <end position="32"/>
    </location>
</feature>
<accession>A0A915CR94</accession>
<dbReference type="Gene3D" id="4.10.60.10">
    <property type="entry name" value="Zinc finger, CCHC-type"/>
    <property type="match status" value="1"/>
</dbReference>
<feature type="region of interest" description="Disordered" evidence="2">
    <location>
        <begin position="113"/>
        <end position="147"/>
    </location>
</feature>
<reference evidence="5" key="1">
    <citation type="submission" date="2022-11" db="UniProtKB">
        <authorList>
            <consortium name="WormBaseParasite"/>
        </authorList>
    </citation>
    <scope>IDENTIFICATION</scope>
</reference>
<proteinExistence type="predicted"/>
<evidence type="ECO:0000313" key="5">
    <source>
        <dbReference type="WBParaSite" id="jg1136"/>
    </source>
</evidence>
<dbReference type="InterPro" id="IPR001878">
    <property type="entry name" value="Znf_CCHC"/>
</dbReference>
<dbReference type="PROSITE" id="PS50158">
    <property type="entry name" value="ZF_CCHC"/>
    <property type="match status" value="1"/>
</dbReference>
<dbReference type="SUPFAM" id="SSF57756">
    <property type="entry name" value="Retrovirus zinc finger-like domains"/>
    <property type="match status" value="1"/>
</dbReference>
<dbReference type="Proteomes" id="UP000887574">
    <property type="component" value="Unplaced"/>
</dbReference>
<dbReference type="GO" id="GO:0008270">
    <property type="term" value="F:zinc ion binding"/>
    <property type="evidence" value="ECO:0007669"/>
    <property type="project" value="UniProtKB-KW"/>
</dbReference>
<evidence type="ECO:0000256" key="2">
    <source>
        <dbReference type="SAM" id="MobiDB-lite"/>
    </source>
</evidence>
<dbReference type="Pfam" id="PF00098">
    <property type="entry name" value="zf-CCHC"/>
    <property type="match status" value="1"/>
</dbReference>
<evidence type="ECO:0000313" key="4">
    <source>
        <dbReference type="Proteomes" id="UP000887574"/>
    </source>
</evidence>
<dbReference type="AlphaFoldDB" id="A0A915CR94"/>
<dbReference type="InterPro" id="IPR036875">
    <property type="entry name" value="Znf_CCHC_sf"/>
</dbReference>
<evidence type="ECO:0000259" key="3">
    <source>
        <dbReference type="PROSITE" id="PS50158"/>
    </source>
</evidence>
<name>A0A915CR94_9BILA</name>
<dbReference type="WBParaSite" id="jg1136">
    <property type="protein sequence ID" value="jg1136"/>
    <property type="gene ID" value="jg1136"/>
</dbReference>
<keyword evidence="1" id="KW-0479">Metal-binding</keyword>